<reference evidence="2" key="1">
    <citation type="submission" date="2023-03" db="EMBL/GenBank/DDBJ databases">
        <title>Massive genome expansion in bonnet fungi (Mycena s.s.) driven by repeated elements and novel gene families across ecological guilds.</title>
        <authorList>
            <consortium name="Lawrence Berkeley National Laboratory"/>
            <person name="Harder C.B."/>
            <person name="Miyauchi S."/>
            <person name="Viragh M."/>
            <person name="Kuo A."/>
            <person name="Thoen E."/>
            <person name="Andreopoulos B."/>
            <person name="Lu D."/>
            <person name="Skrede I."/>
            <person name="Drula E."/>
            <person name="Henrissat B."/>
            <person name="Morin E."/>
            <person name="Kohler A."/>
            <person name="Barry K."/>
            <person name="LaButti K."/>
            <person name="Morin E."/>
            <person name="Salamov A."/>
            <person name="Lipzen A."/>
            <person name="Mereny Z."/>
            <person name="Hegedus B."/>
            <person name="Baldrian P."/>
            <person name="Stursova M."/>
            <person name="Weitz H."/>
            <person name="Taylor A."/>
            <person name="Grigoriev I.V."/>
            <person name="Nagy L.G."/>
            <person name="Martin F."/>
            <person name="Kauserud H."/>
        </authorList>
    </citation>
    <scope>NUCLEOTIDE SEQUENCE</scope>
    <source>
        <strain evidence="2">CBHHK182m</strain>
    </source>
</reference>
<dbReference type="AlphaFoldDB" id="A0AAD7IYV3"/>
<dbReference type="EMBL" id="JARKIB010000055">
    <property type="protein sequence ID" value="KAJ7753469.1"/>
    <property type="molecule type" value="Genomic_DNA"/>
</dbReference>
<organism evidence="2 3">
    <name type="scientific">Mycena metata</name>
    <dbReference type="NCBI Taxonomy" id="1033252"/>
    <lineage>
        <taxon>Eukaryota</taxon>
        <taxon>Fungi</taxon>
        <taxon>Dikarya</taxon>
        <taxon>Basidiomycota</taxon>
        <taxon>Agaricomycotina</taxon>
        <taxon>Agaricomycetes</taxon>
        <taxon>Agaricomycetidae</taxon>
        <taxon>Agaricales</taxon>
        <taxon>Marasmiineae</taxon>
        <taxon>Mycenaceae</taxon>
        <taxon>Mycena</taxon>
    </lineage>
</organism>
<feature type="compositionally biased region" description="Basic residues" evidence="1">
    <location>
        <begin position="141"/>
        <end position="151"/>
    </location>
</feature>
<evidence type="ECO:0000256" key="1">
    <source>
        <dbReference type="SAM" id="MobiDB-lite"/>
    </source>
</evidence>
<gene>
    <name evidence="2" type="ORF">B0H16DRAFT_1723092</name>
</gene>
<dbReference type="Proteomes" id="UP001215598">
    <property type="component" value="Unassembled WGS sequence"/>
</dbReference>
<evidence type="ECO:0000313" key="2">
    <source>
        <dbReference type="EMBL" id="KAJ7753469.1"/>
    </source>
</evidence>
<comment type="caution">
    <text evidence="2">The sequence shown here is derived from an EMBL/GenBank/DDBJ whole genome shotgun (WGS) entry which is preliminary data.</text>
</comment>
<protein>
    <submittedName>
        <fullName evidence="2">Uncharacterized protein</fullName>
    </submittedName>
</protein>
<keyword evidence="3" id="KW-1185">Reference proteome</keyword>
<feature type="compositionally biased region" description="Basic and acidic residues" evidence="1">
    <location>
        <begin position="265"/>
        <end position="279"/>
    </location>
</feature>
<accession>A0AAD7IYV3</accession>
<evidence type="ECO:0000313" key="3">
    <source>
        <dbReference type="Proteomes" id="UP001215598"/>
    </source>
</evidence>
<feature type="compositionally biased region" description="Basic and acidic residues" evidence="1">
    <location>
        <begin position="130"/>
        <end position="140"/>
    </location>
</feature>
<sequence length="408" mass="44598">MAQVNDPTVCPDGLPTNIWEDANKVGRAIKANFDDRESHLEFLATQAGKIVASPSVLEKYVDITARSAVLRDILFSIKKTYSNIWAGATGTWDPRVHAVTALLEATARVRAADAAAAKAKVAHDRAEKAAALDKANADKPKAKKARSRKTKSAPVVESDHEDQGEGDAASIQFSINKLTLNFSCLQTGEVTAPVESTAANNVIDIEDDEEEEGHAPDPSVSKQTVRVFNYFTPYQPLKSGPTFLLPIGHPLDIQTKLNRRALSVGHDDAGDASKSDGSRKRGRSSNMTTGQIPRISGPETRSDHEVVSAANELVSGVNHDYDNEAVLRMERNVRTNMAVCGHSLSYDLRLLEMLRREHTTILDILKERGLELLPDSLQKWFVTQLPIVSAAYSQLDGLRTIQTTQLTL</sequence>
<name>A0AAD7IYV3_9AGAR</name>
<feature type="region of interest" description="Disordered" evidence="1">
    <location>
        <begin position="130"/>
        <end position="167"/>
    </location>
</feature>
<feature type="region of interest" description="Disordered" evidence="1">
    <location>
        <begin position="264"/>
        <end position="305"/>
    </location>
</feature>
<proteinExistence type="predicted"/>